<evidence type="ECO:0000313" key="5">
    <source>
        <dbReference type="EnsemblMetazoa" id="CapteP210655"/>
    </source>
</evidence>
<dbReference type="AlphaFoldDB" id="R7VH13"/>
<feature type="chain" id="PRO_5008789040" description="WSC domain-containing protein" evidence="2">
    <location>
        <begin position="21"/>
        <end position="179"/>
    </location>
</feature>
<evidence type="ECO:0000313" key="4">
    <source>
        <dbReference type="EMBL" id="ELU15591.1"/>
    </source>
</evidence>
<reference evidence="4 6" key="2">
    <citation type="journal article" date="2013" name="Nature">
        <title>Insights into bilaterian evolution from three spiralian genomes.</title>
        <authorList>
            <person name="Simakov O."/>
            <person name="Marletaz F."/>
            <person name="Cho S.J."/>
            <person name="Edsinger-Gonzales E."/>
            <person name="Havlak P."/>
            <person name="Hellsten U."/>
            <person name="Kuo D.H."/>
            <person name="Larsson T."/>
            <person name="Lv J."/>
            <person name="Arendt D."/>
            <person name="Savage R."/>
            <person name="Osoegawa K."/>
            <person name="de Jong P."/>
            <person name="Grimwood J."/>
            <person name="Chapman J.A."/>
            <person name="Shapiro H."/>
            <person name="Aerts A."/>
            <person name="Otillar R.P."/>
            <person name="Terry A.Y."/>
            <person name="Boore J.L."/>
            <person name="Grigoriev I.V."/>
            <person name="Lindberg D.R."/>
            <person name="Seaver E.C."/>
            <person name="Weisblat D.A."/>
            <person name="Putnam N.H."/>
            <person name="Rokhsar D.S."/>
        </authorList>
    </citation>
    <scope>NUCLEOTIDE SEQUENCE</scope>
    <source>
        <strain evidence="4 6">I ESC-2004</strain>
    </source>
</reference>
<dbReference type="EMBL" id="AMQN01017988">
    <property type="status" value="NOT_ANNOTATED_CDS"/>
    <property type="molecule type" value="Genomic_DNA"/>
</dbReference>
<sequence>MAVVALRVVIFAGLLIICEGQRHGGFEDQYIGCFLDKDDRALESIAYKDRTQTNSNGRCIRECSSRGFMFAGTQVGHECHCGNNNDYKKHGSKPKDCTLGCQGNTAETCGGNWRLQIYSVCPIGKYKGAGEAVIDGKPNCESECHCKALPCLYLNGICTDGCAIGWKEDACNERGITIF</sequence>
<keyword evidence="1" id="KW-0677">Repeat</keyword>
<dbReference type="InterPro" id="IPR051589">
    <property type="entry name" value="Sialate-O-sulfotransferase"/>
</dbReference>
<evidence type="ECO:0000256" key="1">
    <source>
        <dbReference type="ARBA" id="ARBA00022737"/>
    </source>
</evidence>
<feature type="domain" description="WSC" evidence="3">
    <location>
        <begin position="27"/>
        <end position="121"/>
    </location>
</feature>
<organism evidence="4">
    <name type="scientific">Capitella teleta</name>
    <name type="common">Polychaete worm</name>
    <dbReference type="NCBI Taxonomy" id="283909"/>
    <lineage>
        <taxon>Eukaryota</taxon>
        <taxon>Metazoa</taxon>
        <taxon>Spiralia</taxon>
        <taxon>Lophotrochozoa</taxon>
        <taxon>Annelida</taxon>
        <taxon>Polychaeta</taxon>
        <taxon>Sedentaria</taxon>
        <taxon>Scolecida</taxon>
        <taxon>Capitellidae</taxon>
        <taxon>Capitella</taxon>
    </lineage>
</organism>
<keyword evidence="2" id="KW-0732">Signal</keyword>
<evidence type="ECO:0000256" key="2">
    <source>
        <dbReference type="SAM" id="SignalP"/>
    </source>
</evidence>
<name>R7VH13_CAPTE</name>
<keyword evidence="6" id="KW-1185">Reference proteome</keyword>
<dbReference type="EnsemblMetazoa" id="CapteT210655">
    <property type="protein sequence ID" value="CapteP210655"/>
    <property type="gene ID" value="CapteG210655"/>
</dbReference>
<reference evidence="6" key="1">
    <citation type="submission" date="2012-12" db="EMBL/GenBank/DDBJ databases">
        <authorList>
            <person name="Hellsten U."/>
            <person name="Grimwood J."/>
            <person name="Chapman J.A."/>
            <person name="Shapiro H."/>
            <person name="Aerts A."/>
            <person name="Otillar R.P."/>
            <person name="Terry A.Y."/>
            <person name="Boore J.L."/>
            <person name="Simakov O."/>
            <person name="Marletaz F."/>
            <person name="Cho S.-J."/>
            <person name="Edsinger-Gonzales E."/>
            <person name="Havlak P."/>
            <person name="Kuo D.-H."/>
            <person name="Larsson T."/>
            <person name="Lv J."/>
            <person name="Arendt D."/>
            <person name="Savage R."/>
            <person name="Osoegawa K."/>
            <person name="de Jong P."/>
            <person name="Lindberg D.R."/>
            <person name="Seaver E.C."/>
            <person name="Weisblat D.A."/>
            <person name="Putnam N.H."/>
            <person name="Grigoriev I.V."/>
            <person name="Rokhsar D.S."/>
        </authorList>
    </citation>
    <scope>NUCLEOTIDE SEQUENCE</scope>
    <source>
        <strain evidence="6">I ESC-2004</strain>
    </source>
</reference>
<dbReference type="OMA" id="SIAKYRY"/>
<dbReference type="EMBL" id="KB293742">
    <property type="protein sequence ID" value="ELU15591.1"/>
    <property type="molecule type" value="Genomic_DNA"/>
</dbReference>
<reference evidence="5" key="3">
    <citation type="submission" date="2015-06" db="UniProtKB">
        <authorList>
            <consortium name="EnsemblMetazoa"/>
        </authorList>
    </citation>
    <scope>IDENTIFICATION</scope>
</reference>
<dbReference type="OrthoDB" id="4781at2759"/>
<evidence type="ECO:0000313" key="6">
    <source>
        <dbReference type="Proteomes" id="UP000014760"/>
    </source>
</evidence>
<dbReference type="HOGENOM" id="CLU_119349_0_0_1"/>
<dbReference type="PANTHER" id="PTHR45964">
    <property type="entry name" value="WSCD FAMILY MEMBER CG9164"/>
    <property type="match status" value="1"/>
</dbReference>
<dbReference type="STRING" id="283909.R7VH13"/>
<dbReference type="InterPro" id="IPR002889">
    <property type="entry name" value="WSC_carb-bd"/>
</dbReference>
<protein>
    <recommendedName>
        <fullName evidence="3">WSC domain-containing protein</fullName>
    </recommendedName>
</protein>
<accession>R7VH13</accession>
<dbReference type="SMART" id="SM00321">
    <property type="entry name" value="WSC"/>
    <property type="match status" value="1"/>
</dbReference>
<proteinExistence type="predicted"/>
<dbReference type="Proteomes" id="UP000014760">
    <property type="component" value="Unassembled WGS sequence"/>
</dbReference>
<dbReference type="PANTHER" id="PTHR45964:SF5">
    <property type="entry name" value="WSCD FAMILY MEMBER CG9164"/>
    <property type="match status" value="1"/>
</dbReference>
<dbReference type="PROSITE" id="PS51212">
    <property type="entry name" value="WSC"/>
    <property type="match status" value="1"/>
</dbReference>
<gene>
    <name evidence="4" type="ORF">CAPTEDRAFT_210655</name>
</gene>
<dbReference type="Pfam" id="PF01822">
    <property type="entry name" value="WSC"/>
    <property type="match status" value="1"/>
</dbReference>
<evidence type="ECO:0000259" key="3">
    <source>
        <dbReference type="PROSITE" id="PS51212"/>
    </source>
</evidence>
<feature type="signal peptide" evidence="2">
    <location>
        <begin position="1"/>
        <end position="20"/>
    </location>
</feature>